<keyword evidence="3" id="KW-1185">Reference proteome</keyword>
<protein>
    <submittedName>
        <fullName evidence="2">Uncharacterized protein</fullName>
    </submittedName>
</protein>
<dbReference type="HOGENOM" id="CLU_2097048_0_0_1"/>
<evidence type="ECO:0000313" key="3">
    <source>
        <dbReference type="Proteomes" id="UP000027222"/>
    </source>
</evidence>
<accession>A0A067SY14</accession>
<reference evidence="3" key="1">
    <citation type="journal article" date="2014" name="Proc. Natl. Acad. Sci. U.S.A.">
        <title>Extensive sampling of basidiomycete genomes demonstrates inadequacy of the white-rot/brown-rot paradigm for wood decay fungi.</title>
        <authorList>
            <person name="Riley R."/>
            <person name="Salamov A.A."/>
            <person name="Brown D.W."/>
            <person name="Nagy L.G."/>
            <person name="Floudas D."/>
            <person name="Held B.W."/>
            <person name="Levasseur A."/>
            <person name="Lombard V."/>
            <person name="Morin E."/>
            <person name="Otillar R."/>
            <person name="Lindquist E.A."/>
            <person name="Sun H."/>
            <person name="LaButti K.M."/>
            <person name="Schmutz J."/>
            <person name="Jabbour D."/>
            <person name="Luo H."/>
            <person name="Baker S.E."/>
            <person name="Pisabarro A.G."/>
            <person name="Walton J.D."/>
            <person name="Blanchette R.A."/>
            <person name="Henrissat B."/>
            <person name="Martin F."/>
            <person name="Cullen D."/>
            <person name="Hibbett D.S."/>
            <person name="Grigoriev I.V."/>
        </authorList>
    </citation>
    <scope>NUCLEOTIDE SEQUENCE [LARGE SCALE GENOMIC DNA]</scope>
    <source>
        <strain evidence="3">CBS 339.88</strain>
    </source>
</reference>
<dbReference type="Proteomes" id="UP000027222">
    <property type="component" value="Unassembled WGS sequence"/>
</dbReference>
<feature type="region of interest" description="Disordered" evidence="1">
    <location>
        <begin position="97"/>
        <end position="116"/>
    </location>
</feature>
<dbReference type="EMBL" id="KL142388">
    <property type="protein sequence ID" value="KDR72574.1"/>
    <property type="molecule type" value="Genomic_DNA"/>
</dbReference>
<feature type="compositionally biased region" description="Basic and acidic residues" evidence="1">
    <location>
        <begin position="105"/>
        <end position="116"/>
    </location>
</feature>
<organism evidence="2 3">
    <name type="scientific">Galerina marginata (strain CBS 339.88)</name>
    <dbReference type="NCBI Taxonomy" id="685588"/>
    <lineage>
        <taxon>Eukaryota</taxon>
        <taxon>Fungi</taxon>
        <taxon>Dikarya</taxon>
        <taxon>Basidiomycota</taxon>
        <taxon>Agaricomycotina</taxon>
        <taxon>Agaricomycetes</taxon>
        <taxon>Agaricomycetidae</taxon>
        <taxon>Agaricales</taxon>
        <taxon>Agaricineae</taxon>
        <taxon>Strophariaceae</taxon>
        <taxon>Galerina</taxon>
    </lineage>
</organism>
<gene>
    <name evidence="2" type="ORF">GALMADRAFT_252712</name>
</gene>
<dbReference type="AlphaFoldDB" id="A0A067SY14"/>
<sequence>MASSALISLSHLHAAVKTLAPTPASWRIDFLEESLLQPEGQGTVEQLLNTTDRRRGGQRRYALGSDLKRCSLSLTTGSQCANLKHCRYRHTARRGTAFGPNLRAADPKADSTRVSR</sequence>
<evidence type="ECO:0000256" key="1">
    <source>
        <dbReference type="SAM" id="MobiDB-lite"/>
    </source>
</evidence>
<name>A0A067SY14_GALM3</name>
<proteinExistence type="predicted"/>
<evidence type="ECO:0000313" key="2">
    <source>
        <dbReference type="EMBL" id="KDR72574.1"/>
    </source>
</evidence>